<dbReference type="SUPFAM" id="SSF47781">
    <property type="entry name" value="RuvA domain 2-like"/>
    <property type="match status" value="1"/>
</dbReference>
<dbReference type="GO" id="GO:0006281">
    <property type="term" value="P:DNA repair"/>
    <property type="evidence" value="ECO:0007669"/>
    <property type="project" value="InterPro"/>
</dbReference>
<evidence type="ECO:0000256" key="2">
    <source>
        <dbReference type="ARBA" id="ARBA00022705"/>
    </source>
</evidence>
<keyword evidence="2" id="KW-0235">DNA replication</keyword>
<feature type="domain" description="Helix-hairpin-helix DNA-binding motif class 1" evidence="3">
    <location>
        <begin position="51"/>
        <end position="70"/>
    </location>
</feature>
<dbReference type="InterPro" id="IPR003583">
    <property type="entry name" value="Hlx-hairpin-Hlx_DNA-bd_motif"/>
</dbReference>
<dbReference type="GO" id="GO:0003677">
    <property type="term" value="F:DNA binding"/>
    <property type="evidence" value="ECO:0007669"/>
    <property type="project" value="InterPro"/>
</dbReference>
<dbReference type="Pfam" id="PF14716">
    <property type="entry name" value="HHH_8"/>
    <property type="match status" value="1"/>
</dbReference>
<accession>X1F5N1</accession>
<dbReference type="InterPro" id="IPR022312">
    <property type="entry name" value="DNA_pol_X"/>
</dbReference>
<dbReference type="InterPro" id="IPR010996">
    <property type="entry name" value="HHH_MUS81"/>
</dbReference>
<evidence type="ECO:0000259" key="3">
    <source>
        <dbReference type="SMART" id="SM00278"/>
    </source>
</evidence>
<feature type="domain" description="Helix-hairpin-helix DNA-binding motif class 1" evidence="3">
    <location>
        <begin position="126"/>
        <end position="145"/>
    </location>
</feature>
<dbReference type="SUPFAM" id="SSF47802">
    <property type="entry name" value="DNA polymerase beta, N-terminal domain-like"/>
    <property type="match status" value="1"/>
</dbReference>
<proteinExistence type="predicted"/>
<dbReference type="SMART" id="SM00278">
    <property type="entry name" value="HhH1"/>
    <property type="match status" value="3"/>
</dbReference>
<dbReference type="GO" id="GO:0003887">
    <property type="term" value="F:DNA-directed DNA polymerase activity"/>
    <property type="evidence" value="ECO:0007669"/>
    <property type="project" value="InterPro"/>
</dbReference>
<reference evidence="4" key="1">
    <citation type="journal article" date="2014" name="Front. Microbiol.">
        <title>High frequency of phylogenetically diverse reductive dehalogenase-homologous genes in deep subseafloor sedimentary metagenomes.</title>
        <authorList>
            <person name="Kawai M."/>
            <person name="Futagami T."/>
            <person name="Toyoda A."/>
            <person name="Takaki Y."/>
            <person name="Nishi S."/>
            <person name="Hori S."/>
            <person name="Arai W."/>
            <person name="Tsubouchi T."/>
            <person name="Morono Y."/>
            <person name="Uchiyama I."/>
            <person name="Ito T."/>
            <person name="Fujiyama A."/>
            <person name="Inagaki F."/>
            <person name="Takami H."/>
        </authorList>
    </citation>
    <scope>NUCLEOTIDE SEQUENCE</scope>
    <source>
        <strain evidence="4">Expedition CK06-06</strain>
    </source>
</reference>
<dbReference type="InterPro" id="IPR027421">
    <property type="entry name" value="DNA_pol_lamdba_lyase_dom_sf"/>
</dbReference>
<comment type="caution">
    <text evidence="4">The sequence shown here is derived from an EMBL/GenBank/DDBJ whole genome shotgun (WGS) entry which is preliminary data.</text>
</comment>
<organism evidence="4">
    <name type="scientific">marine sediment metagenome</name>
    <dbReference type="NCBI Taxonomy" id="412755"/>
    <lineage>
        <taxon>unclassified sequences</taxon>
        <taxon>metagenomes</taxon>
        <taxon>ecological metagenomes</taxon>
    </lineage>
</organism>
<gene>
    <name evidence="4" type="ORF">S03H2_22835</name>
</gene>
<protein>
    <recommendedName>
        <fullName evidence="3">Helix-hairpin-helix DNA-binding motif class 1 domain-containing protein</fullName>
    </recommendedName>
</protein>
<dbReference type="PANTHER" id="PTHR11276:SF28">
    <property type="entry name" value="DNA POLYMERASE LAMBDA"/>
    <property type="match status" value="1"/>
</dbReference>
<dbReference type="InterPro" id="IPR010994">
    <property type="entry name" value="RuvA_2-like"/>
</dbReference>
<evidence type="ECO:0000256" key="1">
    <source>
        <dbReference type="ARBA" id="ARBA00022634"/>
    </source>
</evidence>
<dbReference type="Gene3D" id="1.10.150.110">
    <property type="entry name" value="DNA polymerase beta, N-terminal domain-like"/>
    <property type="match status" value="1"/>
</dbReference>
<dbReference type="PANTHER" id="PTHR11276">
    <property type="entry name" value="DNA POLYMERASE TYPE-X FAMILY MEMBER"/>
    <property type="match status" value="1"/>
</dbReference>
<sequence>MNNKEVAKVFQDIADLLELKGENPFKIRAYQKVVRSIEHLPVEVEQLVREDRLKEIPGVGEAITKKITELITTGKLGYYEKLKADFPDGISTLLDIPGVGPKIAMLLSTELEISSVDELEAAIVGGNVARLYRMGDKTAENILHQIQAMRRKDQRIPIGEALPVVDDILSRLSPES</sequence>
<keyword evidence="1" id="KW-0237">DNA synthesis</keyword>
<evidence type="ECO:0000313" key="4">
    <source>
        <dbReference type="EMBL" id="GAH40247.1"/>
    </source>
</evidence>
<dbReference type="Gene3D" id="1.10.150.20">
    <property type="entry name" value="5' to 3' exonuclease, C-terminal subdomain"/>
    <property type="match status" value="1"/>
</dbReference>
<dbReference type="AlphaFoldDB" id="X1F5N1"/>
<dbReference type="Pfam" id="PF14520">
    <property type="entry name" value="HHH_5"/>
    <property type="match status" value="1"/>
</dbReference>
<feature type="domain" description="Helix-hairpin-helix DNA-binding motif class 1" evidence="3">
    <location>
        <begin position="91"/>
        <end position="110"/>
    </location>
</feature>
<name>X1F5N1_9ZZZZ</name>
<dbReference type="EMBL" id="BARU01012362">
    <property type="protein sequence ID" value="GAH40247.1"/>
    <property type="molecule type" value="Genomic_DNA"/>
</dbReference>